<keyword evidence="2" id="KW-0678">Repressor</keyword>
<evidence type="ECO:0000259" key="8">
    <source>
        <dbReference type="PROSITE" id="PS50132"/>
    </source>
</evidence>
<dbReference type="InterPro" id="IPR039774">
    <property type="entry name" value="Sin3-like"/>
</dbReference>
<dbReference type="Gene3D" id="1.10.167.10">
    <property type="entry name" value="Regulator of G-protein Signalling 4, domain 2"/>
    <property type="match status" value="1"/>
</dbReference>
<dbReference type="CDD" id="cd06093">
    <property type="entry name" value="PX_domain"/>
    <property type="match status" value="1"/>
</dbReference>
<dbReference type="SUPFAM" id="SSF64268">
    <property type="entry name" value="PX domain"/>
    <property type="match status" value="1"/>
</dbReference>
<dbReference type="Gene3D" id="1.20.1160.11">
    <property type="entry name" value="Paired amphipathic helix"/>
    <property type="match status" value="3"/>
</dbReference>
<dbReference type="Pfam" id="PF00787">
    <property type="entry name" value="PX"/>
    <property type="match status" value="1"/>
</dbReference>
<feature type="compositionally biased region" description="Polar residues" evidence="7">
    <location>
        <begin position="1264"/>
        <end position="1275"/>
    </location>
</feature>
<dbReference type="FunFam" id="1.20.1160.11:FF:000001">
    <property type="entry name" value="Paired amphipathic helix protein Sin3"/>
    <property type="match status" value="1"/>
</dbReference>
<feature type="compositionally biased region" description="Polar residues" evidence="7">
    <location>
        <begin position="217"/>
        <end position="229"/>
    </location>
</feature>
<dbReference type="EMBL" id="JAPWDV010000001">
    <property type="protein sequence ID" value="KAJ6224116.1"/>
    <property type="molecule type" value="Genomic_DNA"/>
</dbReference>
<dbReference type="Pfam" id="PF08628">
    <property type="entry name" value="Nexin_C"/>
    <property type="match status" value="1"/>
</dbReference>
<dbReference type="InterPro" id="IPR031693">
    <property type="entry name" value="Sin3_C"/>
</dbReference>
<comment type="caution">
    <text evidence="11">The sequence shown here is derived from an EMBL/GenBank/DDBJ whole genome shotgun (WGS) entry which is preliminary data.</text>
</comment>
<name>A0A9Q0MDW5_BLOTA</name>
<feature type="compositionally biased region" description="Low complexity" evidence="7">
    <location>
        <begin position="1276"/>
        <end position="1295"/>
    </location>
</feature>
<dbReference type="InterPro" id="IPR013194">
    <property type="entry name" value="HDAC_interact_dom"/>
</dbReference>
<dbReference type="InterPro" id="IPR003114">
    <property type="entry name" value="Phox_assoc"/>
</dbReference>
<dbReference type="PROSITE" id="PS51477">
    <property type="entry name" value="PAH"/>
    <property type="match status" value="3"/>
</dbReference>
<dbReference type="PROSITE" id="PS50132">
    <property type="entry name" value="RGS"/>
    <property type="match status" value="1"/>
</dbReference>
<feature type="region of interest" description="Disordered" evidence="7">
    <location>
        <begin position="244"/>
        <end position="271"/>
    </location>
</feature>
<dbReference type="SMART" id="SM00313">
    <property type="entry name" value="PXA"/>
    <property type="match status" value="1"/>
</dbReference>
<evidence type="ECO:0000256" key="6">
    <source>
        <dbReference type="PROSITE-ProRule" id="PRU00810"/>
    </source>
</evidence>
<dbReference type="GO" id="GO:0035091">
    <property type="term" value="F:phosphatidylinositol binding"/>
    <property type="evidence" value="ECO:0007669"/>
    <property type="project" value="InterPro"/>
</dbReference>
<feature type="compositionally biased region" description="Polar residues" evidence="7">
    <location>
        <begin position="1644"/>
        <end position="1653"/>
    </location>
</feature>
<dbReference type="InterPro" id="IPR016137">
    <property type="entry name" value="RGS"/>
</dbReference>
<feature type="compositionally biased region" description="Low complexity" evidence="7">
    <location>
        <begin position="24"/>
        <end position="39"/>
    </location>
</feature>
<feature type="compositionally biased region" description="Low complexity" evidence="7">
    <location>
        <begin position="1171"/>
        <end position="1185"/>
    </location>
</feature>
<dbReference type="Pfam" id="PF00615">
    <property type="entry name" value="RGS"/>
    <property type="match status" value="1"/>
</dbReference>
<dbReference type="Proteomes" id="UP001142055">
    <property type="component" value="Chromosome 1"/>
</dbReference>
<feature type="compositionally biased region" description="Acidic residues" evidence="7">
    <location>
        <begin position="1317"/>
        <end position="1330"/>
    </location>
</feature>
<feature type="domain" description="PX" evidence="9">
    <location>
        <begin position="2307"/>
        <end position="2428"/>
    </location>
</feature>
<accession>A0A9Q0MDW5</accession>
<dbReference type="SUPFAM" id="SSF48097">
    <property type="entry name" value="Regulator of G-protein signaling, RGS"/>
    <property type="match status" value="1"/>
</dbReference>
<feature type="compositionally biased region" description="Polar residues" evidence="7">
    <location>
        <begin position="2268"/>
        <end position="2278"/>
    </location>
</feature>
<gene>
    <name evidence="11" type="ORF">RDWZM_002661</name>
</gene>
<feature type="domain" description="RGS" evidence="8">
    <location>
        <begin position="2108"/>
        <end position="2236"/>
    </location>
</feature>
<evidence type="ECO:0000256" key="4">
    <source>
        <dbReference type="ARBA" id="ARBA00022843"/>
    </source>
</evidence>
<organism evidence="11 12">
    <name type="scientific">Blomia tropicalis</name>
    <name type="common">Mite</name>
    <dbReference type="NCBI Taxonomy" id="40697"/>
    <lineage>
        <taxon>Eukaryota</taxon>
        <taxon>Metazoa</taxon>
        <taxon>Ecdysozoa</taxon>
        <taxon>Arthropoda</taxon>
        <taxon>Chelicerata</taxon>
        <taxon>Arachnida</taxon>
        <taxon>Acari</taxon>
        <taxon>Acariformes</taxon>
        <taxon>Sarcoptiformes</taxon>
        <taxon>Astigmata</taxon>
        <taxon>Glycyphagoidea</taxon>
        <taxon>Echimyopodidae</taxon>
        <taxon>Blomia</taxon>
    </lineage>
</organism>
<evidence type="ECO:0000256" key="1">
    <source>
        <dbReference type="ARBA" id="ARBA00004123"/>
    </source>
</evidence>
<feature type="region of interest" description="Disordered" evidence="7">
    <location>
        <begin position="2268"/>
        <end position="2302"/>
    </location>
</feature>
<feature type="compositionally biased region" description="Polar residues" evidence="7">
    <location>
        <begin position="1576"/>
        <end position="1590"/>
    </location>
</feature>
<feature type="region of interest" description="Disordered" evidence="7">
    <location>
        <begin position="543"/>
        <end position="569"/>
    </location>
</feature>
<dbReference type="InterPro" id="IPR003822">
    <property type="entry name" value="PAH"/>
</dbReference>
<reference evidence="11" key="1">
    <citation type="submission" date="2022-12" db="EMBL/GenBank/DDBJ databases">
        <title>Genome assemblies of Blomia tropicalis.</title>
        <authorList>
            <person name="Cui Y."/>
        </authorList>
    </citation>
    <scope>NUCLEOTIDE SEQUENCE</scope>
    <source>
        <tissue evidence="11">Adult mites</tissue>
    </source>
</reference>
<feature type="region of interest" description="Disordered" evidence="7">
    <location>
        <begin position="1555"/>
        <end position="1608"/>
    </location>
</feature>
<feature type="compositionally biased region" description="Polar residues" evidence="7">
    <location>
        <begin position="543"/>
        <end position="562"/>
    </location>
</feature>
<dbReference type="GO" id="GO:0003714">
    <property type="term" value="F:transcription corepressor activity"/>
    <property type="evidence" value="ECO:0007669"/>
    <property type="project" value="InterPro"/>
</dbReference>
<evidence type="ECO:0000313" key="12">
    <source>
        <dbReference type="Proteomes" id="UP001142055"/>
    </source>
</evidence>
<dbReference type="FunFam" id="1.20.1160.11:FF:000005">
    <property type="entry name" value="SIN3 transcription regulator family member B"/>
    <property type="match status" value="1"/>
</dbReference>
<feature type="domain" description="PXA" evidence="10">
    <location>
        <begin position="1824"/>
        <end position="2006"/>
    </location>
</feature>
<dbReference type="Pfam" id="PF02671">
    <property type="entry name" value="PAH"/>
    <property type="match status" value="3"/>
</dbReference>
<protein>
    <submittedName>
        <fullName evidence="11">Uncharacterized protein</fullName>
    </submittedName>
</protein>
<dbReference type="PANTHER" id="PTHR12346">
    <property type="entry name" value="SIN3B-RELATED"/>
    <property type="match status" value="1"/>
</dbReference>
<evidence type="ECO:0000256" key="2">
    <source>
        <dbReference type="ARBA" id="ARBA00022491"/>
    </source>
</evidence>
<dbReference type="Gene3D" id="3.30.1520.10">
    <property type="entry name" value="Phox-like domain"/>
    <property type="match status" value="1"/>
</dbReference>
<feature type="compositionally biased region" description="Acidic residues" evidence="7">
    <location>
        <begin position="1555"/>
        <end position="1569"/>
    </location>
</feature>
<feature type="region of interest" description="Disordered" evidence="7">
    <location>
        <begin position="208"/>
        <end position="229"/>
    </location>
</feature>
<keyword evidence="4" id="KW-0832">Ubl conjugation</keyword>
<dbReference type="InterPro" id="IPR001683">
    <property type="entry name" value="PX_dom"/>
</dbReference>
<feature type="compositionally biased region" description="Polar residues" evidence="7">
    <location>
        <begin position="1676"/>
        <end position="1692"/>
    </location>
</feature>
<evidence type="ECO:0000256" key="3">
    <source>
        <dbReference type="ARBA" id="ARBA00022553"/>
    </source>
</evidence>
<dbReference type="GO" id="GO:0000122">
    <property type="term" value="P:negative regulation of transcription by RNA polymerase II"/>
    <property type="evidence" value="ECO:0007669"/>
    <property type="project" value="TreeGrafter"/>
</dbReference>
<dbReference type="PROSITE" id="PS50195">
    <property type="entry name" value="PX"/>
    <property type="match status" value="1"/>
</dbReference>
<dbReference type="PANTHER" id="PTHR12346:SF0">
    <property type="entry name" value="SIN3A, ISOFORM G"/>
    <property type="match status" value="1"/>
</dbReference>
<feature type="region of interest" description="Disordered" evidence="7">
    <location>
        <begin position="1240"/>
        <end position="1358"/>
    </location>
</feature>
<keyword evidence="12" id="KW-1185">Reference proteome</keyword>
<sequence>MMNSVNVSVANAVINAPGTTTTIMKSTSSSNSASGSQPTISLQPNVTGGIIPGTIIATTNSQQQSANHDPQLQSVVGNQQPSVTTFTIHAPTQPLTNNHLTVCSAASTVTQMQSINANSSIIHQSNIGVSTPSVVTTILPSATGPQVTIPLNVTSVPTVLKPQASVALPIGQRFQSMTSVTGPNGQPSGQINTLFIHHDPLNVGKAPTIAHSSSSSGVHQQQPTHGPSQSVINATVSIPGSTVTIPAAHSNQSNSVSGGSSGGGTPLFIQTNNHQQHSSNATNILHSVATATAQAQAAAAQVTNLSATINLSTSAHSTVHQQQQQQQQFQRLKVEDALSYLDQVKFKFNDQPQVYNDFLDIMKEFKSQSIDTPGVIQRVSNLFKGHPELIVGFNTFLPPGYKIEIHANDQVNVSMPNSTNVVLMSTNPMLPSQPTGVATSTIVTGPGIHAQQQTMTGNLSRNSIVPPPPSSSSSQVATSGVALHTAPPQQQSQSASHNQNLVAQTYSNSIVGSNRSDHSNATSLNLTRVETINNTMGRVDVTRSQHVQPSSITQPPGSSPIGTSGAGTPQPVEFNHAINYVNKIKNRFQHQPEVYKQFLDILQNYQKDQRSKDGIPCTMASGQKFLTETEVFTKVAKLFQNQDDLLQEFSQFLPDANGNSSASIGGTHGQSTTLLSMSQPNIPISSVPNPGQLTSYNLVSGPSTGGSVAAAAAAQSAVNYSQPMVDSIVGSQYVSVNSIGNDGSSSTSSNVQMMKKPLNMTSSGSIHSGGSRQTSNVNSSPTGYHNQPNAQQSAHSHRMPKRQLGNGSLSNISGHHGESSNAQHPPPKRSKQTLIHETDGSKYMGELSEYAFFDKLKAALNHPIGYSNFLKSLNLYTNQTINQSELFQLITPIFHRLPDLFKRFKDILGSNQSHHHKDYHQSSHHFYEGLSHRVAMMKDRSLDNDYVELDFNQCKRYGLSYRTIPKNSARQECSGRTQLCHEVLNDTLVSFPSWSEDSTFVSSRKTTYEEHIYRTEDERYELDHVIETNFATIKLFATLMRKMDLMSSEEKNNFRLDDYLGGTSKVIHQKAVRRIYGDKAQGIIDALKFAPARSIPVVYNRLVYKDEEWREAQKQFNKSWRDQLEKYYLKSLDHQGINFKPNDIKNFRSKTLLNEIENIFDERSDNQANEQQQQQQQELQQTQSQPHLTYTYTDKTMIEVACNLIIHHVKRQTSIHVDDKKKIKSMMLLFIPDFFGTSLGDLSDDEIDDDEGRTSDHRQDEANTPKQGDSNSEQASSDFDSISESISVSSSDSDSNCSEGVDNSANSETDSNWGSDDSSDEEMIIDDEPDKDGKVKDEEDSTATTKIENEKDKTDSSVSMAPKDYTLFFANEFWYYFFRLHHTLCERLSRMHKHSLEIAAEEASQKHARDNSPASQLGYRTNLGFNVEDYFTALIDMVKQLLDGNLDSNQYEDTLREMFGINAYICFTFDKLVTAIVRQLQHIVADEVSQHCADMCIDAQMSENVRRTYAASNFRRIEEEAVYQRQSEQMMSEEHCFKIIIYPCGKITFELLASEEEESESESEEDEESNSTQSSRTLRSSGKIGTNSEVGNKKWADVDDDDDDDRSSFDRVKIDDDLLERLELNPLFLKRCVRNYKSQANISKTTKTSLQVPNNNNNKNNISQDQDDKDKEQSSTTLNEDSNSNRKFSNQDKSQNECQLSFKNFNSVVLHDDFSLCRRDSIIKARESHKKRGNLNKIPPKMKQFRGNRCVTRQVSLITIYLDSKLPNIESDYNVFKENKAICFIEDETKSRLSKYGDYLRNCIENNKIELIECVEYNRKFTNQHYLDSQLNDVLQLIIQDFVQPWYQSISFTQEFPTKLYLFLNYTISAFAKRIKNIDMTNLLTNKLLDELIKHNRLYRLTKTQLSYRSFTDDELVSTFFSNERKMEKTFSREKLCLDSKEIYHFFDQLCDLLQYILFPYNSFNNETFRLFTKGILVKVILIPMFNLLSEPDFINGLLISISKSNLPSTEIFIAILQSIDDPKELNAVLDSVEQEILLVRSKDHTDDETKMKQQLGSLIYLKKYLQSQLKKLEDYYDCCDGAKSFNDSLNAESETLSEKHSESGLITFESILNHSGALEYFMEYMSNINAESYINFFINAEAFKISVEQGVFEIYLSSLGDGPSDEQNQQMKQLVLEAAMNIYDTYLSPLAPNRLHMIDENYCDRLREQLSSNDPSTWITENLFGEIFARVREIILTHDKFLPAFKRNKHYMKQIESLLLHESNNIKDQLSDDSPNSDIDKLSTDGLPNIEENPEQAENKSETFSNGFTIEIVETGMLNEHGKTFVAYLINVEQPGEEKRVILRRYSEFYEFHHLLLEKSEKYHFDLNTILSLPPKTVLGNRTNRHFIQYRKCMLNIYLKKLPFLYDQFTFVRDEIEAFLHPGHYIGKHSDRADGSASSAMRNGRFNPIKTISNAMKNSSENIMDGFQKLSRTLSLQPDASTNRVAEKKPNTITMNQNIRPSTINDPYQHQTQMNDVNRNDVNSNCDKISIDDNVDFSDEVIPLLSLLDEVFDLKNQSFWFRRRIIELFKQFVEVTYSDMISRKITDFIEEWTSPNAVAEYINIFKYLAVYGNRKPEDILRRKVATKALLLTSLNDLKKVIGNETLQSGLLSFFDLFQHQKLNRRLVLVIFELLLKEIFPDNYFDEIFNRLYSKHDNYQAKQQSASSSNNSSPEHVKQSDWPPHLSKFIARI</sequence>
<feature type="region of interest" description="Disordered" evidence="7">
    <location>
        <begin position="759"/>
        <end position="833"/>
    </location>
</feature>
<evidence type="ECO:0000259" key="10">
    <source>
        <dbReference type="PROSITE" id="PS51207"/>
    </source>
</evidence>
<feature type="compositionally biased region" description="Low complexity" evidence="7">
    <location>
        <begin position="486"/>
        <end position="496"/>
    </location>
</feature>
<feature type="region of interest" description="Disordered" evidence="7">
    <location>
        <begin position="1644"/>
        <end position="1692"/>
    </location>
</feature>
<feature type="region of interest" description="Disordered" evidence="7">
    <location>
        <begin position="1165"/>
        <end position="1186"/>
    </location>
</feature>
<feature type="region of interest" description="Disordered" evidence="7">
    <location>
        <begin position="24"/>
        <end position="45"/>
    </location>
</feature>
<feature type="compositionally biased region" description="Polar residues" evidence="7">
    <location>
        <begin position="805"/>
        <end position="823"/>
    </location>
</feature>
<dbReference type="InterPro" id="IPR036600">
    <property type="entry name" value="PAH_sf"/>
</dbReference>
<feature type="compositionally biased region" description="Basic and acidic residues" evidence="7">
    <location>
        <begin position="1252"/>
        <end position="1263"/>
    </location>
</feature>
<evidence type="ECO:0000313" key="11">
    <source>
        <dbReference type="EMBL" id="KAJ6224116.1"/>
    </source>
</evidence>
<feature type="region of interest" description="Disordered" evidence="7">
    <location>
        <begin position="458"/>
        <end position="498"/>
    </location>
</feature>
<feature type="compositionally biased region" description="Low complexity" evidence="7">
    <location>
        <begin position="2700"/>
        <end position="2713"/>
    </location>
</feature>
<dbReference type="SMART" id="SM00312">
    <property type="entry name" value="PX"/>
    <property type="match status" value="1"/>
</dbReference>
<dbReference type="InterPro" id="IPR036305">
    <property type="entry name" value="RGS_sf"/>
</dbReference>
<dbReference type="Pfam" id="PF02194">
    <property type="entry name" value="PXA"/>
    <property type="match status" value="1"/>
</dbReference>
<evidence type="ECO:0000259" key="9">
    <source>
        <dbReference type="PROSITE" id="PS50195"/>
    </source>
</evidence>
<feature type="region of interest" description="Disordered" evidence="7">
    <location>
        <begin position="2700"/>
        <end position="2722"/>
    </location>
</feature>
<dbReference type="InterPro" id="IPR036871">
    <property type="entry name" value="PX_dom_sf"/>
</dbReference>
<dbReference type="GO" id="GO:0070822">
    <property type="term" value="C:Sin3-type complex"/>
    <property type="evidence" value="ECO:0007669"/>
    <property type="project" value="TreeGrafter"/>
</dbReference>
<proteinExistence type="predicted"/>
<dbReference type="Pfam" id="PF08295">
    <property type="entry name" value="Sin3_corepress"/>
    <property type="match status" value="1"/>
</dbReference>
<dbReference type="PROSITE" id="PS51207">
    <property type="entry name" value="PXA"/>
    <property type="match status" value="1"/>
</dbReference>
<dbReference type="SMART" id="SM00315">
    <property type="entry name" value="RGS"/>
    <property type="match status" value="1"/>
</dbReference>
<evidence type="ECO:0000256" key="5">
    <source>
        <dbReference type="ARBA" id="ARBA00023242"/>
    </source>
</evidence>
<evidence type="ECO:0000256" key="7">
    <source>
        <dbReference type="SAM" id="MobiDB-lite"/>
    </source>
</evidence>
<feature type="compositionally biased region" description="Low complexity" evidence="7">
    <location>
        <begin position="1654"/>
        <end position="1664"/>
    </location>
</feature>
<dbReference type="SUPFAM" id="SSF47762">
    <property type="entry name" value="PAH2 domain"/>
    <property type="match status" value="3"/>
</dbReference>
<dbReference type="SMART" id="SM00761">
    <property type="entry name" value="HDAC_interact"/>
    <property type="match status" value="1"/>
</dbReference>
<dbReference type="Pfam" id="PF16879">
    <property type="entry name" value="Sin3a_C"/>
    <property type="match status" value="1"/>
</dbReference>
<keyword evidence="5 6" id="KW-0539">Nucleus</keyword>
<feature type="compositionally biased region" description="Polar residues" evidence="7">
    <location>
        <begin position="1296"/>
        <end position="1314"/>
    </location>
</feature>
<comment type="subcellular location">
    <subcellularLocation>
        <location evidence="1 6">Nucleus</location>
    </subcellularLocation>
</comment>
<feature type="compositionally biased region" description="Polar residues" evidence="7">
    <location>
        <begin position="759"/>
        <end position="794"/>
    </location>
</feature>
<feature type="compositionally biased region" description="Acidic residues" evidence="7">
    <location>
        <begin position="1242"/>
        <end position="1251"/>
    </location>
</feature>
<dbReference type="InterPro" id="IPR013937">
    <property type="entry name" value="Sorting_nexin_C"/>
</dbReference>
<dbReference type="InterPro" id="IPR044926">
    <property type="entry name" value="RGS_subdomain_2"/>
</dbReference>
<keyword evidence="3" id="KW-0597">Phosphoprotein</keyword>